<evidence type="ECO:0000256" key="6">
    <source>
        <dbReference type="PROSITE-ProRule" id="PRU00288"/>
    </source>
</evidence>
<proteinExistence type="predicted"/>
<dbReference type="STRING" id="3847.K7KVG3"/>
<dbReference type="Proteomes" id="UP000008827">
    <property type="component" value="Chromosome 6"/>
</dbReference>
<keyword evidence="5" id="KW-0040">ANK repeat</keyword>
<dbReference type="GO" id="GO:0008270">
    <property type="term" value="F:zinc ion binding"/>
    <property type="evidence" value="ECO:0007669"/>
    <property type="project" value="UniProtKB-KW"/>
</dbReference>
<dbReference type="CDD" id="cd07606">
    <property type="entry name" value="BAR_SFC_plant"/>
    <property type="match status" value="1"/>
</dbReference>
<dbReference type="PANTHER" id="PTHR23180">
    <property type="entry name" value="CENTAURIN/ARF"/>
    <property type="match status" value="1"/>
</dbReference>
<evidence type="ECO:0000256" key="4">
    <source>
        <dbReference type="ARBA" id="ARBA00022833"/>
    </source>
</evidence>
<dbReference type="Gene3D" id="2.30.29.30">
    <property type="entry name" value="Pleckstrin-homology domain (PH domain)/Phosphotyrosine-binding domain (PTB)"/>
    <property type="match status" value="1"/>
</dbReference>
<reference evidence="11" key="2">
    <citation type="submission" date="2018-02" db="UniProtKB">
        <authorList>
            <consortium name="EnsemblPlants"/>
        </authorList>
    </citation>
    <scope>IDENTIFICATION</scope>
    <source>
        <strain evidence="11">Williams 82</strain>
    </source>
</reference>
<evidence type="ECO:0000313" key="11">
    <source>
        <dbReference type="EnsemblPlants" id="KRH54108"/>
    </source>
</evidence>
<evidence type="ECO:0000256" key="7">
    <source>
        <dbReference type="SAM" id="MobiDB-lite"/>
    </source>
</evidence>
<dbReference type="GO" id="GO:0005737">
    <property type="term" value="C:cytoplasm"/>
    <property type="evidence" value="ECO:0007669"/>
    <property type="project" value="InterPro"/>
</dbReference>
<dbReference type="GO" id="GO:0005096">
    <property type="term" value="F:GTPase activator activity"/>
    <property type="evidence" value="ECO:0007669"/>
    <property type="project" value="InterPro"/>
</dbReference>
<dbReference type="Pfam" id="PF01412">
    <property type="entry name" value="ArfGap"/>
    <property type="match status" value="1"/>
</dbReference>
<evidence type="ECO:0000259" key="9">
    <source>
        <dbReference type="PROSITE" id="PS50115"/>
    </source>
</evidence>
<evidence type="ECO:0000313" key="12">
    <source>
        <dbReference type="Proteomes" id="UP000008827"/>
    </source>
</evidence>
<name>K7KVG3_SOYBN</name>
<dbReference type="PaxDb" id="3847-GLYMA06G17295.1"/>
<dbReference type="SMR" id="K7KVG3"/>
<comment type="subcellular location">
    <subcellularLocation>
        <location evidence="1">Cell membrane</location>
        <topology evidence="1">Peripheral membrane protein</topology>
        <orientation evidence="1">Cytoplasmic side</orientation>
    </subcellularLocation>
</comment>
<keyword evidence="4" id="KW-0862">Zinc</keyword>
<evidence type="ECO:0000256" key="3">
    <source>
        <dbReference type="ARBA" id="ARBA00022771"/>
    </source>
</evidence>
<dbReference type="InterPro" id="IPR036770">
    <property type="entry name" value="Ankyrin_rpt-contain_sf"/>
</dbReference>
<gene>
    <name evidence="10" type="ORF">GLYMA_06G164700</name>
</gene>
<keyword evidence="3 6" id="KW-0863">Zinc-finger</keyword>
<feature type="region of interest" description="Disordered" evidence="7">
    <location>
        <begin position="583"/>
        <end position="602"/>
    </location>
</feature>
<dbReference type="PRINTS" id="PR00405">
    <property type="entry name" value="REVINTRACTNG"/>
</dbReference>
<dbReference type="InterPro" id="IPR011993">
    <property type="entry name" value="PH-like_dom_sf"/>
</dbReference>
<dbReference type="InterPro" id="IPR027267">
    <property type="entry name" value="AH/BAR_dom_sf"/>
</dbReference>
<dbReference type="SUPFAM" id="SSF57863">
    <property type="entry name" value="ArfGap/RecO-like zinc finger"/>
    <property type="match status" value="1"/>
</dbReference>
<dbReference type="SUPFAM" id="SSF103657">
    <property type="entry name" value="BAR/IMD domain-like"/>
    <property type="match status" value="1"/>
</dbReference>
<dbReference type="Gramene" id="KRH54108">
    <property type="protein sequence ID" value="KRH54108"/>
    <property type="gene ID" value="GLYMA_06G164700"/>
</dbReference>
<accession>K7KVG3</accession>
<dbReference type="SMART" id="SM00105">
    <property type="entry name" value="ArfGap"/>
    <property type="match status" value="1"/>
</dbReference>
<dbReference type="PROSITE" id="PS50088">
    <property type="entry name" value="ANK_REPEAT"/>
    <property type="match status" value="1"/>
</dbReference>
<dbReference type="Pfam" id="PF12796">
    <property type="entry name" value="Ank_2"/>
    <property type="match status" value="1"/>
</dbReference>
<dbReference type="InterPro" id="IPR045258">
    <property type="entry name" value="ACAP1/2/3-like"/>
</dbReference>
<dbReference type="AlphaFoldDB" id="K7KVG3"/>
<dbReference type="InterPro" id="IPR002110">
    <property type="entry name" value="Ankyrin_rpt"/>
</dbReference>
<reference evidence="10" key="3">
    <citation type="submission" date="2018-07" db="EMBL/GenBank/DDBJ databases">
        <title>WGS assembly of Glycine max.</title>
        <authorList>
            <person name="Schmutz J."/>
            <person name="Cannon S."/>
            <person name="Schlueter J."/>
            <person name="Ma J."/>
            <person name="Mitros T."/>
            <person name="Nelson W."/>
            <person name="Hyten D."/>
            <person name="Song Q."/>
            <person name="Thelen J."/>
            <person name="Cheng J."/>
            <person name="Xu D."/>
            <person name="Hellsten U."/>
            <person name="May G."/>
            <person name="Yu Y."/>
            <person name="Sakurai T."/>
            <person name="Umezawa T."/>
            <person name="Bhattacharyya M."/>
            <person name="Sandhu D."/>
            <person name="Valliyodan B."/>
            <person name="Lindquist E."/>
            <person name="Peto M."/>
            <person name="Grant D."/>
            <person name="Shu S."/>
            <person name="Goodstein D."/>
            <person name="Barry K."/>
            <person name="Futrell-Griggs M."/>
            <person name="Abernathy B."/>
            <person name="Du J."/>
            <person name="Tian Z."/>
            <person name="Zhu L."/>
            <person name="Gill N."/>
            <person name="Joshi T."/>
            <person name="Libault M."/>
            <person name="Sethuraman A."/>
            <person name="Zhang X."/>
            <person name="Shinozaki K."/>
            <person name="Nguyen H."/>
            <person name="Wing R."/>
            <person name="Cregan P."/>
            <person name="Specht J."/>
            <person name="Grimwood J."/>
            <person name="Rokhsar D."/>
            <person name="Stacey G."/>
            <person name="Shoemaker R."/>
            <person name="Jackson S."/>
        </authorList>
    </citation>
    <scope>NUCLEOTIDE SEQUENCE</scope>
    <source>
        <tissue evidence="10">Callus</tissue>
    </source>
</reference>
<evidence type="ECO:0000313" key="10">
    <source>
        <dbReference type="EMBL" id="KRH54108.1"/>
    </source>
</evidence>
<evidence type="ECO:0000256" key="5">
    <source>
        <dbReference type="PROSITE-ProRule" id="PRU00023"/>
    </source>
</evidence>
<dbReference type="SMART" id="SM00248">
    <property type="entry name" value="ANK"/>
    <property type="match status" value="2"/>
</dbReference>
<dbReference type="InterPro" id="IPR001849">
    <property type="entry name" value="PH_domain"/>
</dbReference>
<feature type="domain" description="Arf-GAP" evidence="9">
    <location>
        <begin position="448"/>
        <end position="512"/>
    </location>
</feature>
<keyword evidence="12" id="KW-1185">Reference proteome</keyword>
<protein>
    <submittedName>
        <fullName evidence="10 11">Uncharacterized protein</fullName>
    </submittedName>
</protein>
<dbReference type="InterPro" id="IPR001164">
    <property type="entry name" value="ArfGAP_dom"/>
</dbReference>
<dbReference type="PROSITE" id="PS50297">
    <property type="entry name" value="ANK_REP_REGION"/>
    <property type="match status" value="1"/>
</dbReference>
<feature type="compositionally biased region" description="Low complexity" evidence="7">
    <location>
        <begin position="583"/>
        <end position="594"/>
    </location>
</feature>
<dbReference type="PANTHER" id="PTHR23180:SF408">
    <property type="entry name" value="ADP-RIBOSYLATION FACTOR GTPASE-ACTIVATING PROTEIN AGD10"/>
    <property type="match status" value="1"/>
</dbReference>
<dbReference type="InterPro" id="IPR038508">
    <property type="entry name" value="ArfGAP_dom_sf"/>
</dbReference>
<keyword evidence="2" id="KW-0479">Metal-binding</keyword>
<dbReference type="Pfam" id="PF00169">
    <property type="entry name" value="PH"/>
    <property type="match status" value="1"/>
</dbReference>
<dbReference type="InParanoid" id="K7KVG3"/>
<evidence type="ECO:0000256" key="1">
    <source>
        <dbReference type="ARBA" id="ARBA00004413"/>
    </source>
</evidence>
<dbReference type="Gene3D" id="1.20.1270.60">
    <property type="entry name" value="Arfaptin homology (AH) domain/BAR domain"/>
    <property type="match status" value="1"/>
</dbReference>
<dbReference type="CDD" id="cd08204">
    <property type="entry name" value="ArfGap"/>
    <property type="match status" value="1"/>
</dbReference>
<dbReference type="EnsemblPlants" id="KRH54108">
    <property type="protein sequence ID" value="KRH54108"/>
    <property type="gene ID" value="GLYMA_06G164700"/>
</dbReference>
<dbReference type="eggNOG" id="KOG0521">
    <property type="taxonomic scope" value="Eukaryota"/>
</dbReference>
<dbReference type="EMBL" id="CM000839">
    <property type="protein sequence ID" value="KRH54108.1"/>
    <property type="molecule type" value="Genomic_DNA"/>
</dbReference>
<evidence type="ECO:0000259" key="8">
    <source>
        <dbReference type="PROSITE" id="PS50003"/>
    </source>
</evidence>
<dbReference type="GO" id="GO:0005886">
    <property type="term" value="C:plasma membrane"/>
    <property type="evidence" value="ECO:0007669"/>
    <property type="project" value="UniProtKB-SubCell"/>
</dbReference>
<dbReference type="PROSITE" id="PS50003">
    <property type="entry name" value="PH_DOMAIN"/>
    <property type="match status" value="1"/>
</dbReference>
<organism evidence="11">
    <name type="scientific">Glycine max</name>
    <name type="common">Soybean</name>
    <name type="synonym">Glycine hispida</name>
    <dbReference type="NCBI Taxonomy" id="3847"/>
    <lineage>
        <taxon>Eukaryota</taxon>
        <taxon>Viridiplantae</taxon>
        <taxon>Streptophyta</taxon>
        <taxon>Embryophyta</taxon>
        <taxon>Tracheophyta</taxon>
        <taxon>Spermatophyta</taxon>
        <taxon>Magnoliopsida</taxon>
        <taxon>eudicotyledons</taxon>
        <taxon>Gunneridae</taxon>
        <taxon>Pentapetalae</taxon>
        <taxon>rosids</taxon>
        <taxon>fabids</taxon>
        <taxon>Fabales</taxon>
        <taxon>Fabaceae</taxon>
        <taxon>Papilionoideae</taxon>
        <taxon>50 kb inversion clade</taxon>
        <taxon>NPAAA clade</taxon>
        <taxon>indigoferoid/millettioid clade</taxon>
        <taxon>Phaseoleae</taxon>
        <taxon>Glycine</taxon>
        <taxon>Glycine subgen. Soja</taxon>
    </lineage>
</organism>
<dbReference type="InterPro" id="IPR004148">
    <property type="entry name" value="BAR_dom"/>
</dbReference>
<dbReference type="Gene3D" id="1.10.220.150">
    <property type="entry name" value="Arf GTPase activating protein"/>
    <property type="match status" value="1"/>
</dbReference>
<sequence length="738" mass="83577">MQLQCMEESSESLRSRCFKEGLGEAYDGDISIASALENFGGGHNDPLFVTLGGPVVTKFSIALREISTYKELLRSQAEHMLNDRLLNMLNVDILDVKEARRRFEKASLVHDQGREKFMSLRKSTRMDIATVVEEDLHNARTSLEEARFNLVSALHNVEAKKRFEFLEAVTGVMDAHLRYYRQVYDDTGYQLLHEMEPFIIEVLAYTQKARESYNEKQISLCERMLEYKKHVNHESMLSLNGPYDSPCRDGQVQPFSRISNKVADAITESAENGKVQIIRQGFLSKRSTNLRGDWKRRYFVLDSRGMLYYFRKPWSGLHSGNQSSLHRNCATDNSAGIFSRLLSSHYHGFIPDEKFVARHTVNLLTSTIKIDAEHYTLQAENALDQMDWMEKITGVIASLLSAQTLRQTCTMIIVWQNFSHQYKYNIRRLSLKHLAFLIKLSGDSIKNEKPIEVLRKVGGNEKCADCGKPDPDWASLNLGILICIECSGVHRNLGVHISKSLGNLFANSVWKELLHSTSTSQTDDTPDGSFKTHKKLFHARKPAHDDPLSLKERFIHAKKAVYRHVVKSDVDVIAISGEAGFSSNMPSSSNPNTSCKTKTRQEEDIQDGSSVLHLVCLTSDSAMVELLLQYGADVNAIDSRGRTPLHYSTMRGESAITKVLYYKLCHYPSHEEYCISILYYLTCLANLKFANYFRGANPLAGDKEGNTPFKLAPEPDTVVKDTLALNQQTTCPQNLLEK</sequence>
<feature type="repeat" description="ANK" evidence="5">
    <location>
        <begin position="607"/>
        <end position="639"/>
    </location>
</feature>
<dbReference type="SUPFAM" id="SSF50729">
    <property type="entry name" value="PH domain-like"/>
    <property type="match status" value="1"/>
</dbReference>
<dbReference type="SUPFAM" id="SSF48403">
    <property type="entry name" value="Ankyrin repeat"/>
    <property type="match status" value="1"/>
</dbReference>
<reference evidence="10 11" key="1">
    <citation type="journal article" date="2010" name="Nature">
        <title>Genome sequence of the palaeopolyploid soybean.</title>
        <authorList>
            <person name="Schmutz J."/>
            <person name="Cannon S.B."/>
            <person name="Schlueter J."/>
            <person name="Ma J."/>
            <person name="Mitros T."/>
            <person name="Nelson W."/>
            <person name="Hyten D.L."/>
            <person name="Song Q."/>
            <person name="Thelen J.J."/>
            <person name="Cheng J."/>
            <person name="Xu D."/>
            <person name="Hellsten U."/>
            <person name="May G.D."/>
            <person name="Yu Y."/>
            <person name="Sakurai T."/>
            <person name="Umezawa T."/>
            <person name="Bhattacharyya M.K."/>
            <person name="Sandhu D."/>
            <person name="Valliyodan B."/>
            <person name="Lindquist E."/>
            <person name="Peto M."/>
            <person name="Grant D."/>
            <person name="Shu S."/>
            <person name="Goodstein D."/>
            <person name="Barry K."/>
            <person name="Futrell-Griggs M."/>
            <person name="Abernathy B."/>
            <person name="Du J."/>
            <person name="Tian Z."/>
            <person name="Zhu L."/>
            <person name="Gill N."/>
            <person name="Joshi T."/>
            <person name="Libault M."/>
            <person name="Sethuraman A."/>
            <person name="Zhang X.-C."/>
            <person name="Shinozaki K."/>
            <person name="Nguyen H.T."/>
            <person name="Wing R.A."/>
            <person name="Cregan P."/>
            <person name="Specht J."/>
            <person name="Grimwood J."/>
            <person name="Rokhsar D."/>
            <person name="Stacey G."/>
            <person name="Shoemaker R.C."/>
            <person name="Jackson S.A."/>
        </authorList>
    </citation>
    <scope>NUCLEOTIDE SEQUENCE [LARGE SCALE GENOMIC DNA]</scope>
    <source>
        <strain evidence="11">cv. Williams 82</strain>
        <tissue evidence="10">Callus</tissue>
    </source>
</reference>
<evidence type="ECO:0000256" key="2">
    <source>
        <dbReference type="ARBA" id="ARBA00022723"/>
    </source>
</evidence>
<dbReference type="HOGENOM" id="CLU_016029_1_0_1"/>
<dbReference type="SMART" id="SM00233">
    <property type="entry name" value="PH"/>
    <property type="match status" value="1"/>
</dbReference>
<dbReference type="PROSITE" id="PS50115">
    <property type="entry name" value="ARFGAP"/>
    <property type="match status" value="1"/>
</dbReference>
<feature type="domain" description="PH" evidence="8">
    <location>
        <begin position="276"/>
        <end position="397"/>
    </location>
</feature>
<dbReference type="InterPro" id="IPR035670">
    <property type="entry name" value="AGD1/2/3/4_BAR_plant"/>
</dbReference>
<dbReference type="InterPro" id="IPR037278">
    <property type="entry name" value="ARFGAP/RecO"/>
</dbReference>
<dbReference type="Pfam" id="PF16746">
    <property type="entry name" value="BAR_3"/>
    <property type="match status" value="1"/>
</dbReference>
<dbReference type="Gene3D" id="1.25.40.20">
    <property type="entry name" value="Ankyrin repeat-containing domain"/>
    <property type="match status" value="1"/>
</dbReference>